<proteinExistence type="predicted"/>
<comment type="caution">
    <text evidence="1">The sequence shown here is derived from an EMBL/GenBank/DDBJ whole genome shotgun (WGS) entry which is preliminary data.</text>
</comment>
<feature type="non-terminal residue" evidence="1">
    <location>
        <position position="1"/>
    </location>
</feature>
<organism evidence="1 2">
    <name type="scientific">Pristionchus mayeri</name>
    <dbReference type="NCBI Taxonomy" id="1317129"/>
    <lineage>
        <taxon>Eukaryota</taxon>
        <taxon>Metazoa</taxon>
        <taxon>Ecdysozoa</taxon>
        <taxon>Nematoda</taxon>
        <taxon>Chromadorea</taxon>
        <taxon>Rhabditida</taxon>
        <taxon>Rhabditina</taxon>
        <taxon>Diplogasteromorpha</taxon>
        <taxon>Diplogasteroidea</taxon>
        <taxon>Neodiplogasteridae</taxon>
        <taxon>Pristionchus</taxon>
    </lineage>
</organism>
<dbReference type="EMBL" id="BTRK01000004">
    <property type="protein sequence ID" value="GMR46455.1"/>
    <property type="molecule type" value="Genomic_DNA"/>
</dbReference>
<protein>
    <submittedName>
        <fullName evidence="1">Uncharacterized protein</fullName>
    </submittedName>
</protein>
<gene>
    <name evidence="1" type="ORF">PMAYCL1PPCAC_16650</name>
</gene>
<reference evidence="2" key="1">
    <citation type="submission" date="2022-10" db="EMBL/GenBank/DDBJ databases">
        <title>Genome assembly of Pristionchus species.</title>
        <authorList>
            <person name="Yoshida K."/>
            <person name="Sommer R.J."/>
        </authorList>
    </citation>
    <scope>NUCLEOTIDE SEQUENCE [LARGE SCALE GENOMIC DNA]</scope>
    <source>
        <strain evidence="2">RS5460</strain>
    </source>
</reference>
<dbReference type="Proteomes" id="UP001328107">
    <property type="component" value="Unassembled WGS sequence"/>
</dbReference>
<dbReference type="AlphaFoldDB" id="A0AAN5HZJ8"/>
<evidence type="ECO:0000313" key="2">
    <source>
        <dbReference type="Proteomes" id="UP001328107"/>
    </source>
</evidence>
<accession>A0AAN5HZJ8</accession>
<sequence length="136" mass="15799">NTRCRYSSVRFRHHLQQYCGRRRFWHESARILCLQEAQFSLRKYHLERAVSREGSVFSHAGAPSRLLHRQCGQDSRGDYHLAVSLRHSQLCVERACLHTGLCLQLWCHFGALHALSQCNQRQSSAHFQKVLNNGLS</sequence>
<keyword evidence="2" id="KW-1185">Reference proteome</keyword>
<evidence type="ECO:0000313" key="1">
    <source>
        <dbReference type="EMBL" id="GMR46455.1"/>
    </source>
</evidence>
<name>A0AAN5HZJ8_9BILA</name>